<protein>
    <submittedName>
        <fullName evidence="8">D-methionine-binding lipoprotein MetQ</fullName>
    </submittedName>
</protein>
<evidence type="ECO:0000256" key="2">
    <source>
        <dbReference type="ARBA" id="ARBA00008973"/>
    </source>
</evidence>
<keyword evidence="4" id="KW-0472">Membrane</keyword>
<dbReference type="AlphaFoldDB" id="A0A7J5BNS0"/>
<comment type="subcellular location">
    <subcellularLocation>
        <location evidence="1">Membrane</location>
        <topology evidence="1">Lipid-anchor</topology>
    </subcellularLocation>
</comment>
<evidence type="ECO:0000256" key="1">
    <source>
        <dbReference type="ARBA" id="ARBA00004635"/>
    </source>
</evidence>
<evidence type="ECO:0000256" key="4">
    <source>
        <dbReference type="ARBA" id="ARBA00023136"/>
    </source>
</evidence>
<dbReference type="PANTHER" id="PTHR30429">
    <property type="entry name" value="D-METHIONINE-BINDING LIPOPROTEIN METQ"/>
    <property type="match status" value="1"/>
</dbReference>
<accession>A0A7J5BNS0</accession>
<keyword evidence="3 7" id="KW-0732">Signal</keyword>
<keyword evidence="6 8" id="KW-0449">Lipoprotein</keyword>
<organism evidence="8 9">
    <name type="scientific">Pseudoclavibacter chungangensis</name>
    <dbReference type="NCBI Taxonomy" id="587635"/>
    <lineage>
        <taxon>Bacteria</taxon>
        <taxon>Bacillati</taxon>
        <taxon>Actinomycetota</taxon>
        <taxon>Actinomycetes</taxon>
        <taxon>Micrococcales</taxon>
        <taxon>Microbacteriaceae</taxon>
        <taxon>Pseudoclavibacter</taxon>
    </lineage>
</organism>
<dbReference type="Pfam" id="PF03180">
    <property type="entry name" value="Lipoprotein_9"/>
    <property type="match status" value="1"/>
</dbReference>
<evidence type="ECO:0000256" key="6">
    <source>
        <dbReference type="ARBA" id="ARBA00023288"/>
    </source>
</evidence>
<evidence type="ECO:0000256" key="3">
    <source>
        <dbReference type="ARBA" id="ARBA00022729"/>
    </source>
</evidence>
<dbReference type="SUPFAM" id="SSF53850">
    <property type="entry name" value="Periplasmic binding protein-like II"/>
    <property type="match status" value="1"/>
</dbReference>
<dbReference type="InterPro" id="IPR004872">
    <property type="entry name" value="Lipoprotein_NlpA"/>
</dbReference>
<reference evidence="8 9" key="1">
    <citation type="submission" date="2019-09" db="EMBL/GenBank/DDBJ databases">
        <title>Phylogeny of genus Pseudoclavibacter and closely related genus.</title>
        <authorList>
            <person name="Li Y."/>
        </authorList>
    </citation>
    <scope>NUCLEOTIDE SEQUENCE [LARGE SCALE GENOMIC DNA]</scope>
    <source>
        <strain evidence="8 9">DSM 23821</strain>
    </source>
</reference>
<comment type="similarity">
    <text evidence="2">Belongs to the NlpA lipoprotein family.</text>
</comment>
<evidence type="ECO:0000313" key="9">
    <source>
        <dbReference type="Proteomes" id="UP000467240"/>
    </source>
</evidence>
<dbReference type="RefSeq" id="WP_158041597.1">
    <property type="nucleotide sequence ID" value="NZ_JACCFV010000001.1"/>
</dbReference>
<proteinExistence type="inferred from homology"/>
<gene>
    <name evidence="8" type="ORF">F8O01_14115</name>
</gene>
<evidence type="ECO:0000313" key="8">
    <source>
        <dbReference type="EMBL" id="KAB1654047.1"/>
    </source>
</evidence>
<comment type="caution">
    <text evidence="8">The sequence shown here is derived from an EMBL/GenBank/DDBJ whole genome shotgun (WGS) entry which is preliminary data.</text>
</comment>
<dbReference type="PANTHER" id="PTHR30429:SF0">
    <property type="entry name" value="METHIONINE-BINDING LIPOPROTEIN METQ"/>
    <property type="match status" value="1"/>
</dbReference>
<keyword evidence="9" id="KW-1185">Reference proteome</keyword>
<evidence type="ECO:0000256" key="5">
    <source>
        <dbReference type="ARBA" id="ARBA00023139"/>
    </source>
</evidence>
<dbReference type="PROSITE" id="PS51257">
    <property type="entry name" value="PROKAR_LIPOPROTEIN"/>
    <property type="match status" value="1"/>
</dbReference>
<keyword evidence="5" id="KW-0564">Palmitate</keyword>
<evidence type="ECO:0000256" key="7">
    <source>
        <dbReference type="SAM" id="SignalP"/>
    </source>
</evidence>
<dbReference type="EMBL" id="WBJZ01000020">
    <property type="protein sequence ID" value="KAB1654047.1"/>
    <property type="molecule type" value="Genomic_DNA"/>
</dbReference>
<dbReference type="Proteomes" id="UP000467240">
    <property type="component" value="Unassembled WGS sequence"/>
</dbReference>
<dbReference type="OrthoDB" id="9812878at2"/>
<sequence>MKPRVLARIAAVAAAALVLAGCSADAGAGDSTVIKVAAATTPMTDIVRAAGEAIGDGYTIELVEVADYVQPNVMLEAGEIDANFIQHVPFMEEFNTANGASLVGVQPVYLTMVSFYSKTLTSIDQLPQNGTVTLPQDRPNTGRALEMLKEAGIISLDPAVEKYQATLDDVTDNPRNLQFNQVELLQLNAAYEESDAVFNLPAFARQIGLDPFAEGLTLEEDPQFAVTLVTRADNQDSPEVAALKTAFTSEQVKAVVEEFGMHTAF</sequence>
<feature type="chain" id="PRO_5029558830" evidence="7">
    <location>
        <begin position="29"/>
        <end position="265"/>
    </location>
</feature>
<dbReference type="GO" id="GO:0016020">
    <property type="term" value="C:membrane"/>
    <property type="evidence" value="ECO:0007669"/>
    <property type="project" value="UniProtKB-SubCell"/>
</dbReference>
<dbReference type="Gene3D" id="3.40.190.10">
    <property type="entry name" value="Periplasmic binding protein-like II"/>
    <property type="match status" value="2"/>
</dbReference>
<feature type="signal peptide" evidence="7">
    <location>
        <begin position="1"/>
        <end position="28"/>
    </location>
</feature>
<name>A0A7J5BNS0_9MICO</name>